<evidence type="ECO:0000256" key="4">
    <source>
        <dbReference type="RuleBase" id="RU003704"/>
    </source>
</evidence>
<dbReference type="GO" id="GO:0016301">
    <property type="term" value="F:kinase activity"/>
    <property type="evidence" value="ECO:0007669"/>
    <property type="project" value="UniProtKB-KW"/>
</dbReference>
<dbReference type="EMBL" id="FTNO01000001">
    <property type="protein sequence ID" value="SIR30964.1"/>
    <property type="molecule type" value="Genomic_DNA"/>
</dbReference>
<proteinExistence type="inferred from homology"/>
<dbReference type="AlphaFoldDB" id="A0A1N6ZVU7"/>
<keyword evidence="3 4" id="KW-0418">Kinase</keyword>
<dbReference type="RefSeq" id="WP_076430082.1">
    <property type="nucleotide sequence ID" value="NZ_FTNO01000001.1"/>
</dbReference>
<comment type="similarity">
    <text evidence="1 4">Belongs to the carbohydrate kinase PfkB family.</text>
</comment>
<organism evidence="6 7">
    <name type="scientific">Haladaptatus litoreus</name>
    <dbReference type="NCBI Taxonomy" id="553468"/>
    <lineage>
        <taxon>Archaea</taxon>
        <taxon>Methanobacteriati</taxon>
        <taxon>Methanobacteriota</taxon>
        <taxon>Stenosarchaea group</taxon>
        <taxon>Halobacteria</taxon>
        <taxon>Halobacteriales</taxon>
        <taxon>Haladaptataceae</taxon>
        <taxon>Haladaptatus</taxon>
    </lineage>
</organism>
<dbReference type="InterPro" id="IPR011611">
    <property type="entry name" value="PfkB_dom"/>
</dbReference>
<dbReference type="InterPro" id="IPR002173">
    <property type="entry name" value="Carboh/pur_kinase_PfkB_CS"/>
</dbReference>
<protein>
    <submittedName>
        <fullName evidence="6">Ribokinase</fullName>
    </submittedName>
</protein>
<reference evidence="7" key="1">
    <citation type="submission" date="2017-01" db="EMBL/GenBank/DDBJ databases">
        <authorList>
            <person name="Varghese N."/>
            <person name="Submissions S."/>
        </authorList>
    </citation>
    <scope>NUCLEOTIDE SEQUENCE [LARGE SCALE GENOMIC DNA]</scope>
    <source>
        <strain evidence="7">CGMCC 1.7737</strain>
    </source>
</reference>
<dbReference type="GO" id="GO:0006796">
    <property type="term" value="P:phosphate-containing compound metabolic process"/>
    <property type="evidence" value="ECO:0007669"/>
    <property type="project" value="UniProtKB-ARBA"/>
</dbReference>
<sequence>MVRVVTAGHVNWDVTLRVDALPVPDGEARITSQRRSGGGSAANVSVALSRMDVSTGLVGSVGTDEHGLLVRRELKAEGVDCEHVLEVEGKETTTKYLIVDEAGELMVLGNDGANEAVSPDDVNEAYVQNAEHLHLTSQRPDSAAELARIATEAGVPVSFDPGRRLTDRDFSRALAYSDIVFLNDREAKTLLDEDLEHPSSELHGRVVVIKHGSDGARVDTTKGVYTHPGFGVKSVDTTGAGDAFAAGFITTFLDSADYERALEFANACGALASMAPGARTAPTKELVGRFLDEQFSGDAKQG</sequence>
<name>A0A1N6ZVU7_9EURY</name>
<feature type="domain" description="Carbohydrate kinase PfkB" evidence="5">
    <location>
        <begin position="3"/>
        <end position="281"/>
    </location>
</feature>
<dbReference type="PANTHER" id="PTHR10584">
    <property type="entry name" value="SUGAR KINASE"/>
    <property type="match status" value="1"/>
</dbReference>
<evidence type="ECO:0000313" key="7">
    <source>
        <dbReference type="Proteomes" id="UP000186914"/>
    </source>
</evidence>
<evidence type="ECO:0000256" key="3">
    <source>
        <dbReference type="ARBA" id="ARBA00022777"/>
    </source>
</evidence>
<keyword evidence="7" id="KW-1185">Reference proteome</keyword>
<evidence type="ECO:0000256" key="2">
    <source>
        <dbReference type="ARBA" id="ARBA00022679"/>
    </source>
</evidence>
<dbReference type="PROSITE" id="PS00584">
    <property type="entry name" value="PFKB_KINASES_2"/>
    <property type="match status" value="1"/>
</dbReference>
<dbReference type="Proteomes" id="UP000186914">
    <property type="component" value="Unassembled WGS sequence"/>
</dbReference>
<dbReference type="CDD" id="cd01942">
    <property type="entry name" value="ribokinase_group_A"/>
    <property type="match status" value="1"/>
</dbReference>
<accession>A0A1N6ZVU7</accession>
<dbReference type="SUPFAM" id="SSF53613">
    <property type="entry name" value="Ribokinase-like"/>
    <property type="match status" value="1"/>
</dbReference>
<gene>
    <name evidence="6" type="ORF">SAMN05421858_2199</name>
</gene>
<keyword evidence="2 4" id="KW-0808">Transferase</keyword>
<dbReference type="PANTHER" id="PTHR10584:SF166">
    <property type="entry name" value="RIBOKINASE"/>
    <property type="match status" value="1"/>
</dbReference>
<dbReference type="Gene3D" id="3.40.1190.20">
    <property type="match status" value="1"/>
</dbReference>
<evidence type="ECO:0000259" key="5">
    <source>
        <dbReference type="Pfam" id="PF00294"/>
    </source>
</evidence>
<dbReference type="InterPro" id="IPR029056">
    <property type="entry name" value="Ribokinase-like"/>
</dbReference>
<dbReference type="OrthoDB" id="26949at2157"/>
<evidence type="ECO:0000256" key="1">
    <source>
        <dbReference type="ARBA" id="ARBA00010688"/>
    </source>
</evidence>
<dbReference type="Pfam" id="PF00294">
    <property type="entry name" value="PfkB"/>
    <property type="match status" value="1"/>
</dbReference>
<evidence type="ECO:0000313" key="6">
    <source>
        <dbReference type="EMBL" id="SIR30964.1"/>
    </source>
</evidence>
<dbReference type="InterPro" id="IPR002139">
    <property type="entry name" value="Ribo/fructo_kinase"/>
</dbReference>
<dbReference type="PRINTS" id="PR00990">
    <property type="entry name" value="RIBOKINASE"/>
</dbReference>